<dbReference type="PANTHER" id="PTHR12147:SF56">
    <property type="entry name" value="AMINOPEPTIDASE YDR415C-RELATED"/>
    <property type="match status" value="1"/>
</dbReference>
<keyword evidence="2" id="KW-0645">Protease</keyword>
<evidence type="ECO:0000256" key="3">
    <source>
        <dbReference type="ARBA" id="ARBA00022723"/>
    </source>
</evidence>
<evidence type="ECO:0000256" key="5">
    <source>
        <dbReference type="ARBA" id="ARBA00022801"/>
    </source>
</evidence>
<dbReference type="InterPro" id="IPR045175">
    <property type="entry name" value="M28_fam"/>
</dbReference>
<dbReference type="RefSeq" id="WP_395418912.1">
    <property type="nucleotide sequence ID" value="NZ_JBIPKE010000020.1"/>
</dbReference>
<protein>
    <submittedName>
        <fullName evidence="8">M28 family metallopeptidase</fullName>
    </submittedName>
</protein>
<keyword evidence="6" id="KW-0862">Zinc</keyword>
<dbReference type="InterPro" id="IPR007484">
    <property type="entry name" value="Peptidase_M28"/>
</dbReference>
<evidence type="ECO:0000259" key="7">
    <source>
        <dbReference type="Pfam" id="PF04389"/>
    </source>
</evidence>
<keyword evidence="5" id="KW-0378">Hydrolase</keyword>
<comment type="caution">
    <text evidence="8">The sequence shown here is derived from an EMBL/GenBank/DDBJ whole genome shotgun (WGS) entry which is preliminary data.</text>
</comment>
<dbReference type="InterPro" id="IPR046450">
    <property type="entry name" value="PA_dom_sf"/>
</dbReference>
<evidence type="ECO:0000256" key="1">
    <source>
        <dbReference type="ARBA" id="ARBA00022438"/>
    </source>
</evidence>
<accession>A0ABW7NEB6</accession>
<reference evidence="8 9" key="1">
    <citation type="journal article" date="2013" name="Int. J. Syst. Evol. Microbiol.">
        <title>Marinoscillum luteum sp. nov., isolated from marine sediment.</title>
        <authorList>
            <person name="Cha I.T."/>
            <person name="Park S.J."/>
            <person name="Kim S.J."/>
            <person name="Kim J.G."/>
            <person name="Jung M.Y."/>
            <person name="Shin K.S."/>
            <person name="Kwon K.K."/>
            <person name="Yang S.H."/>
            <person name="Seo Y.S."/>
            <person name="Rhee S.K."/>
        </authorList>
    </citation>
    <scope>NUCLEOTIDE SEQUENCE [LARGE SCALE GENOMIC DNA]</scope>
    <source>
        <strain evidence="8 9">KCTC 23939</strain>
    </source>
</reference>
<keyword evidence="3" id="KW-0479">Metal-binding</keyword>
<dbReference type="PANTHER" id="PTHR12147">
    <property type="entry name" value="METALLOPEPTIDASE M28 FAMILY MEMBER"/>
    <property type="match status" value="1"/>
</dbReference>
<evidence type="ECO:0000256" key="2">
    <source>
        <dbReference type="ARBA" id="ARBA00022670"/>
    </source>
</evidence>
<evidence type="ECO:0000256" key="6">
    <source>
        <dbReference type="ARBA" id="ARBA00022833"/>
    </source>
</evidence>
<dbReference type="Proteomes" id="UP001610063">
    <property type="component" value="Unassembled WGS sequence"/>
</dbReference>
<evidence type="ECO:0000313" key="8">
    <source>
        <dbReference type="EMBL" id="MFH6985460.1"/>
    </source>
</evidence>
<dbReference type="CDD" id="cd04821">
    <property type="entry name" value="PA_M28_1_2"/>
    <property type="match status" value="1"/>
</dbReference>
<dbReference type="Gene3D" id="3.40.630.10">
    <property type="entry name" value="Zn peptidases"/>
    <property type="match status" value="1"/>
</dbReference>
<keyword evidence="4" id="KW-0732">Signal</keyword>
<keyword evidence="1" id="KW-0031">Aminopeptidase</keyword>
<gene>
    <name evidence="8" type="ORF">ACHKAR_18560</name>
</gene>
<dbReference type="PROSITE" id="PS51257">
    <property type="entry name" value="PROKAR_LIPOPROTEIN"/>
    <property type="match status" value="1"/>
</dbReference>
<feature type="domain" description="Peptidase M28" evidence="7">
    <location>
        <begin position="295"/>
        <end position="510"/>
    </location>
</feature>
<evidence type="ECO:0000313" key="9">
    <source>
        <dbReference type="Proteomes" id="UP001610063"/>
    </source>
</evidence>
<sequence>MKKYYGLLVLGGLMACEGSQQTTEKVLVDTVAMANHVRILASDDFLGRKPFTEGETKTLAYLENEFKSYGLEPGNGDSFFQEVPMVELNASPSPTLEISGANGSVSLNVSDEFVAYTERVEEVSALENSELVFAGFGVVAPEYGWNDYEGLDVKGKTVIVLVNDPGFGSGDSTFFKGQTMTYYGRWTYKYEEAARQGAAGIFIIHDTAPAGYPWLVVRNSWSGASLYLDQTAGQYKPLVQGWVTREAAIKIFEASGKDMKNYVEKSRSADFTPTALDMTASVTIKNEIKRASSKNVIAMVRGTEKPEEYVLYTAHWDHLGVGQPIDGDSIYNGAHDNASGTAALLAIAKAYASNPEKPKRSVLFLAVTAEEQGLLGSKYYAENPIYPPAQTVANINMDGLTYYGPMKDFTVVGYGQSELDDLAGAIATQQGRYIMPDQEPGKGYFFRSDHFQFAKVGIPAMFASGTYEHMTKGVEYLEEMSNEYLTNRYHRPADEFDASEWRFAGMLQDASLFYELGWQLANSDQWPQWKEGSEFKAIREGN</sequence>
<name>A0ABW7NEB6_9BACT</name>
<dbReference type="Gene3D" id="3.50.30.30">
    <property type="match status" value="1"/>
</dbReference>
<dbReference type="Pfam" id="PF04389">
    <property type="entry name" value="Peptidase_M28"/>
    <property type="match status" value="1"/>
</dbReference>
<dbReference type="SUPFAM" id="SSF52025">
    <property type="entry name" value="PA domain"/>
    <property type="match status" value="1"/>
</dbReference>
<dbReference type="CDD" id="cd05660">
    <property type="entry name" value="M28_like_PA"/>
    <property type="match status" value="1"/>
</dbReference>
<proteinExistence type="predicted"/>
<organism evidence="8 9">
    <name type="scientific">Marinoscillum luteum</name>
    <dbReference type="NCBI Taxonomy" id="861051"/>
    <lineage>
        <taxon>Bacteria</taxon>
        <taxon>Pseudomonadati</taxon>
        <taxon>Bacteroidota</taxon>
        <taxon>Cytophagia</taxon>
        <taxon>Cytophagales</taxon>
        <taxon>Reichenbachiellaceae</taxon>
        <taxon>Marinoscillum</taxon>
    </lineage>
</organism>
<evidence type="ECO:0000256" key="4">
    <source>
        <dbReference type="ARBA" id="ARBA00022729"/>
    </source>
</evidence>
<keyword evidence="9" id="KW-1185">Reference proteome</keyword>
<dbReference type="SUPFAM" id="SSF53187">
    <property type="entry name" value="Zn-dependent exopeptidases"/>
    <property type="match status" value="1"/>
</dbReference>
<dbReference type="EMBL" id="JBIPKE010000020">
    <property type="protein sequence ID" value="MFH6985460.1"/>
    <property type="molecule type" value="Genomic_DNA"/>
</dbReference>